<evidence type="ECO:0000256" key="5">
    <source>
        <dbReference type="ARBA" id="ARBA00023136"/>
    </source>
</evidence>
<dbReference type="GO" id="GO:0007635">
    <property type="term" value="P:chemosensory behavior"/>
    <property type="evidence" value="ECO:0007669"/>
    <property type="project" value="TreeGrafter"/>
</dbReference>
<keyword evidence="2 8" id="KW-1003">Cell membrane</keyword>
<dbReference type="GO" id="GO:0030425">
    <property type="term" value="C:dendrite"/>
    <property type="evidence" value="ECO:0007669"/>
    <property type="project" value="TreeGrafter"/>
</dbReference>
<protein>
    <recommendedName>
        <fullName evidence="8">Gustatory receptor</fullName>
    </recommendedName>
</protein>
<dbReference type="Proteomes" id="UP001162162">
    <property type="component" value="Unassembled WGS sequence"/>
</dbReference>
<keyword evidence="3 8" id="KW-0812">Transmembrane</keyword>
<evidence type="ECO:0000313" key="10">
    <source>
        <dbReference type="Proteomes" id="UP001162162"/>
    </source>
</evidence>
<comment type="function">
    <text evidence="8">Gustatory receptor which mediates acceptance or avoidance behavior, depending on its substrates.</text>
</comment>
<dbReference type="Pfam" id="PF08395">
    <property type="entry name" value="7tm_7"/>
    <property type="match status" value="1"/>
</dbReference>
<keyword evidence="10" id="KW-1185">Reference proteome</keyword>
<sequence length="651" mass="74564">MKLLNLFHLAVPHFMSFITHLPVLAPISNPPIHKFYAIILQLAIIVGFCYSVYGKQTPLFDTYSYIVKLVDQIATFVLTLTNISTITLTVFCYPKKFGKILRDLSHFDSRVSCVFKRKMCLFVFTVIAFHVMVAITIIMDWYAWSSGVGFNMYKFYVARDFQIYHVSVTMLLVFWMAVEIGCRFSALNDLLTKVSANFCYVKLDGPSKEFAHRAQLKLNYRGIKSIAKLHNFLCDILNDFNRIFGLILLFAVVFFITFIVLYTIALITYTIMDDSINGVTFGVTLLLACVFWVLHSMIRAHIDEHIPEVTLLALAAAGDHLAVTANKTSIICYSILNDVDESSRQDLLLLKAELKLLANQITCRSPRLTASGFFVINLTMMGFIIRFSNIKRFGTHASFTVNVPTSLAQSTAWGAEKSNFAVHTRRLEGGKILQRPLPAQQGFPAQHPHQDEPTEHNQRDIQYLTHKLTSMRPNKNEKPYEFGLRVQEIRAVIITKINDNIPVNQMRDLQIHNYTNIAKTMFIMNLPMHIQAIVRIQNTESLEDALNFVLEVEEFQNFVKLHQNTQKSNLALPKPSIPLYRNQSENFNSNQKRNFIQNSNSNFIPPQTAHYQNESQFPSQPINIQPQQIKQHFPTKTQTFGPSKQNVWKSN</sequence>
<comment type="caution">
    <text evidence="9">The sequence shown here is derived from an EMBL/GenBank/DDBJ whole genome shotgun (WGS) entry which is preliminary data.</text>
</comment>
<feature type="transmembrane region" description="Helical" evidence="8">
    <location>
        <begin position="119"/>
        <end position="143"/>
    </location>
</feature>
<dbReference type="PANTHER" id="PTHR21143">
    <property type="entry name" value="INVERTEBRATE GUSTATORY RECEPTOR"/>
    <property type="match status" value="1"/>
</dbReference>
<comment type="similarity">
    <text evidence="8">Belongs to the insect chemoreceptor superfamily. Gustatory receptor (GR) family.</text>
</comment>
<dbReference type="EMBL" id="JAPWTK010000391">
    <property type="protein sequence ID" value="KAJ8941036.1"/>
    <property type="molecule type" value="Genomic_DNA"/>
</dbReference>
<feature type="transmembrane region" description="Helical" evidence="8">
    <location>
        <begin position="163"/>
        <end position="182"/>
    </location>
</feature>
<name>A0AAV8XS19_9CUCU</name>
<feature type="transmembrane region" description="Helical" evidence="8">
    <location>
        <begin position="368"/>
        <end position="387"/>
    </location>
</feature>
<evidence type="ECO:0000256" key="3">
    <source>
        <dbReference type="ARBA" id="ARBA00022692"/>
    </source>
</evidence>
<dbReference type="InterPro" id="IPR013604">
    <property type="entry name" value="7TM_chemorcpt"/>
</dbReference>
<keyword evidence="6 8" id="KW-0675">Receptor</keyword>
<dbReference type="GO" id="GO:0043025">
    <property type="term" value="C:neuronal cell body"/>
    <property type="evidence" value="ECO:0007669"/>
    <property type="project" value="TreeGrafter"/>
</dbReference>
<feature type="transmembrane region" description="Helical" evidence="8">
    <location>
        <begin position="73"/>
        <end position="93"/>
    </location>
</feature>
<dbReference type="GO" id="GO:0007165">
    <property type="term" value="P:signal transduction"/>
    <property type="evidence" value="ECO:0007669"/>
    <property type="project" value="UniProtKB-KW"/>
</dbReference>
<feature type="transmembrane region" description="Helical" evidence="8">
    <location>
        <begin position="6"/>
        <end position="23"/>
    </location>
</feature>
<reference evidence="9" key="1">
    <citation type="journal article" date="2023" name="Insect Mol. Biol.">
        <title>Genome sequencing provides insights into the evolution of gene families encoding plant cell wall-degrading enzymes in longhorned beetles.</title>
        <authorList>
            <person name="Shin N.R."/>
            <person name="Okamura Y."/>
            <person name="Kirsch R."/>
            <person name="Pauchet Y."/>
        </authorList>
    </citation>
    <scope>NUCLEOTIDE SEQUENCE</scope>
    <source>
        <strain evidence="9">AMC_N1</strain>
    </source>
</reference>
<evidence type="ECO:0000256" key="8">
    <source>
        <dbReference type="RuleBase" id="RU363108"/>
    </source>
</evidence>
<keyword evidence="5 8" id="KW-0472">Membrane</keyword>
<evidence type="ECO:0000256" key="4">
    <source>
        <dbReference type="ARBA" id="ARBA00022989"/>
    </source>
</evidence>
<comment type="caution">
    <text evidence="8">Lacks conserved residue(s) required for the propagation of feature annotation.</text>
</comment>
<keyword evidence="4 8" id="KW-1133">Transmembrane helix</keyword>
<dbReference type="GO" id="GO:0030424">
    <property type="term" value="C:axon"/>
    <property type="evidence" value="ECO:0007669"/>
    <property type="project" value="TreeGrafter"/>
</dbReference>
<dbReference type="GO" id="GO:0050909">
    <property type="term" value="P:sensory perception of taste"/>
    <property type="evidence" value="ECO:0007669"/>
    <property type="project" value="InterPro"/>
</dbReference>
<feature type="transmembrane region" description="Helical" evidence="8">
    <location>
        <begin position="275"/>
        <end position="294"/>
    </location>
</feature>
<gene>
    <name evidence="9" type="ORF">NQ318_015512</name>
</gene>
<evidence type="ECO:0000256" key="2">
    <source>
        <dbReference type="ARBA" id="ARBA00022475"/>
    </source>
</evidence>
<organism evidence="9 10">
    <name type="scientific">Aromia moschata</name>
    <dbReference type="NCBI Taxonomy" id="1265417"/>
    <lineage>
        <taxon>Eukaryota</taxon>
        <taxon>Metazoa</taxon>
        <taxon>Ecdysozoa</taxon>
        <taxon>Arthropoda</taxon>
        <taxon>Hexapoda</taxon>
        <taxon>Insecta</taxon>
        <taxon>Pterygota</taxon>
        <taxon>Neoptera</taxon>
        <taxon>Endopterygota</taxon>
        <taxon>Coleoptera</taxon>
        <taxon>Polyphaga</taxon>
        <taxon>Cucujiformia</taxon>
        <taxon>Chrysomeloidea</taxon>
        <taxon>Cerambycidae</taxon>
        <taxon>Cerambycinae</taxon>
        <taxon>Callichromatini</taxon>
        <taxon>Aromia</taxon>
    </lineage>
</organism>
<evidence type="ECO:0000256" key="1">
    <source>
        <dbReference type="ARBA" id="ARBA00004651"/>
    </source>
</evidence>
<evidence type="ECO:0000256" key="6">
    <source>
        <dbReference type="ARBA" id="ARBA00023170"/>
    </source>
</evidence>
<dbReference type="GO" id="GO:0005886">
    <property type="term" value="C:plasma membrane"/>
    <property type="evidence" value="ECO:0007669"/>
    <property type="project" value="UniProtKB-SubCell"/>
</dbReference>
<proteinExistence type="inferred from homology"/>
<dbReference type="PANTHER" id="PTHR21143:SF104">
    <property type="entry name" value="GUSTATORY RECEPTOR 8A-RELATED"/>
    <property type="match status" value="1"/>
</dbReference>
<dbReference type="AlphaFoldDB" id="A0AAV8XS19"/>
<dbReference type="GO" id="GO:0008049">
    <property type="term" value="P:male courtship behavior"/>
    <property type="evidence" value="ECO:0007669"/>
    <property type="project" value="TreeGrafter"/>
</dbReference>
<feature type="transmembrane region" description="Helical" evidence="8">
    <location>
        <begin position="243"/>
        <end position="269"/>
    </location>
</feature>
<keyword evidence="7 8" id="KW-0807">Transducer</keyword>
<accession>A0AAV8XS19</accession>
<evidence type="ECO:0000256" key="7">
    <source>
        <dbReference type="ARBA" id="ARBA00023224"/>
    </source>
</evidence>
<feature type="transmembrane region" description="Helical" evidence="8">
    <location>
        <begin position="35"/>
        <end position="53"/>
    </location>
</feature>
<evidence type="ECO:0000313" key="9">
    <source>
        <dbReference type="EMBL" id="KAJ8941036.1"/>
    </source>
</evidence>
<comment type="subcellular location">
    <subcellularLocation>
        <location evidence="1 8">Cell membrane</location>
        <topology evidence="1 8">Multi-pass membrane protein</topology>
    </subcellularLocation>
</comment>